<dbReference type="RefSeq" id="WP_089326260.1">
    <property type="nucleotide sequence ID" value="NZ_FZOR01000010.1"/>
</dbReference>
<evidence type="ECO:0000313" key="1">
    <source>
        <dbReference type="EMBL" id="SNS83461.1"/>
    </source>
</evidence>
<dbReference type="PANTHER" id="PTHR36221:SF1">
    <property type="entry name" value="DUF742 DOMAIN-CONTAINING PROTEIN"/>
    <property type="match status" value="1"/>
</dbReference>
<organism evidence="1 2">
    <name type="scientific">Actinomadura meyerae</name>
    <dbReference type="NCBI Taxonomy" id="240840"/>
    <lineage>
        <taxon>Bacteria</taxon>
        <taxon>Bacillati</taxon>
        <taxon>Actinomycetota</taxon>
        <taxon>Actinomycetes</taxon>
        <taxon>Streptosporangiales</taxon>
        <taxon>Thermomonosporaceae</taxon>
        <taxon>Actinomadura</taxon>
    </lineage>
</organism>
<dbReference type="PANTHER" id="PTHR36221">
    <property type="entry name" value="DUF742 DOMAIN-CONTAINING PROTEIN"/>
    <property type="match status" value="1"/>
</dbReference>
<dbReference type="EMBL" id="FZOR01000010">
    <property type="protein sequence ID" value="SNS83461.1"/>
    <property type="molecule type" value="Genomic_DNA"/>
</dbReference>
<gene>
    <name evidence="1" type="ORF">SAMN05443665_101090</name>
</gene>
<evidence type="ECO:0000313" key="2">
    <source>
        <dbReference type="Proteomes" id="UP000198318"/>
    </source>
</evidence>
<dbReference type="AlphaFoldDB" id="A0A239HQH3"/>
<accession>A0A239HQH3</accession>
<sequence>MTPRRNERALVRPHVVTGGRAHPTRNVFDLVTLVIATGDLPLHSGGATPQAPRQPLSNKGLTPEKVRIVELCRGGALSVVEISGHLGLPVGVVKVLLSDLVDSGHLTTRAAAPAAQQPKVRLLQEVLDGLRARL</sequence>
<proteinExistence type="predicted"/>
<evidence type="ECO:0008006" key="3">
    <source>
        <dbReference type="Google" id="ProtNLM"/>
    </source>
</evidence>
<protein>
    <recommendedName>
        <fullName evidence="3">DUF742 domain-containing protein</fullName>
    </recommendedName>
</protein>
<dbReference type="Proteomes" id="UP000198318">
    <property type="component" value="Unassembled WGS sequence"/>
</dbReference>
<dbReference type="Pfam" id="PF05331">
    <property type="entry name" value="DUF742"/>
    <property type="match status" value="1"/>
</dbReference>
<dbReference type="OrthoDB" id="4274007at2"/>
<keyword evidence="2" id="KW-1185">Reference proteome</keyword>
<name>A0A239HQH3_9ACTN</name>
<dbReference type="InterPro" id="IPR007995">
    <property type="entry name" value="DUF742"/>
</dbReference>
<reference evidence="1 2" key="1">
    <citation type="submission" date="2017-06" db="EMBL/GenBank/DDBJ databases">
        <authorList>
            <person name="Kim H.J."/>
            <person name="Triplett B.A."/>
        </authorList>
    </citation>
    <scope>NUCLEOTIDE SEQUENCE [LARGE SCALE GENOMIC DNA]</scope>
    <source>
        <strain evidence="1 2">DSM 44715</strain>
    </source>
</reference>